<name>X1U7T7_9ZZZZ</name>
<dbReference type="Gene3D" id="3.40.50.620">
    <property type="entry name" value="HUPs"/>
    <property type="match status" value="1"/>
</dbReference>
<organism evidence="2">
    <name type="scientific">marine sediment metagenome</name>
    <dbReference type="NCBI Taxonomy" id="412755"/>
    <lineage>
        <taxon>unclassified sequences</taxon>
        <taxon>metagenomes</taxon>
        <taxon>ecological metagenomes</taxon>
    </lineage>
</organism>
<evidence type="ECO:0000313" key="2">
    <source>
        <dbReference type="EMBL" id="GAJ13613.1"/>
    </source>
</evidence>
<feature type="domain" description="Asparagine synthetase" evidence="1">
    <location>
        <begin position="46"/>
        <end position="102"/>
    </location>
</feature>
<evidence type="ECO:0000259" key="1">
    <source>
        <dbReference type="Pfam" id="PF00733"/>
    </source>
</evidence>
<reference evidence="2" key="1">
    <citation type="journal article" date="2014" name="Front. Microbiol.">
        <title>High frequency of phylogenetically diverse reductive dehalogenase-homologous genes in deep subseafloor sedimentary metagenomes.</title>
        <authorList>
            <person name="Kawai M."/>
            <person name="Futagami T."/>
            <person name="Toyoda A."/>
            <person name="Takaki Y."/>
            <person name="Nishi S."/>
            <person name="Hori S."/>
            <person name="Arai W."/>
            <person name="Tsubouchi T."/>
            <person name="Morono Y."/>
            <person name="Uchiyama I."/>
            <person name="Ito T."/>
            <person name="Fujiyama A."/>
            <person name="Inagaki F."/>
            <person name="Takami H."/>
        </authorList>
    </citation>
    <scope>NUCLEOTIDE SEQUENCE</scope>
    <source>
        <strain evidence="2">Expedition CK06-06</strain>
    </source>
</reference>
<dbReference type="SUPFAM" id="SSF52402">
    <property type="entry name" value="Adenine nucleotide alpha hydrolases-like"/>
    <property type="match status" value="1"/>
</dbReference>
<dbReference type="GO" id="GO:0004066">
    <property type="term" value="F:asparagine synthase (glutamine-hydrolyzing) activity"/>
    <property type="evidence" value="ECO:0007669"/>
    <property type="project" value="InterPro"/>
</dbReference>
<dbReference type="Pfam" id="PF00733">
    <property type="entry name" value="Asn_synthase"/>
    <property type="match status" value="1"/>
</dbReference>
<proteinExistence type="predicted"/>
<dbReference type="GO" id="GO:0006529">
    <property type="term" value="P:asparagine biosynthetic process"/>
    <property type="evidence" value="ECO:0007669"/>
    <property type="project" value="InterPro"/>
</dbReference>
<accession>X1U7T7</accession>
<dbReference type="AlphaFoldDB" id="X1U7T7"/>
<dbReference type="InterPro" id="IPR001962">
    <property type="entry name" value="Asn_synthase"/>
</dbReference>
<dbReference type="EMBL" id="BARW01032472">
    <property type="protein sequence ID" value="GAJ13613.1"/>
    <property type="molecule type" value="Genomic_DNA"/>
</dbReference>
<protein>
    <recommendedName>
        <fullName evidence="1">Asparagine synthetase domain-containing protein</fullName>
    </recommendedName>
</protein>
<dbReference type="InterPro" id="IPR014729">
    <property type="entry name" value="Rossmann-like_a/b/a_fold"/>
</dbReference>
<feature type="non-terminal residue" evidence="2">
    <location>
        <position position="1"/>
    </location>
</feature>
<gene>
    <name evidence="2" type="ORF">S12H4_51392</name>
</gene>
<sequence length="108" mass="12926">IDEFTCGYYMHQQNPDEKTYYRYIRQLRDEHLKPLDDNSGNVRVLLPFLDNKLLGLLAQIPIAEKVDRRRRKEIMVRMAENKVPDVVIDRWKYGFCDALRIKEVKNEG</sequence>
<comment type="caution">
    <text evidence="2">The sequence shown here is derived from an EMBL/GenBank/DDBJ whole genome shotgun (WGS) entry which is preliminary data.</text>
</comment>